<name>A0ABV3R041_9HYPH</name>
<proteinExistence type="predicted"/>
<dbReference type="PANTHER" id="PTHR43081:SF1">
    <property type="entry name" value="ADENYLATE CYCLASE, TERMINAL-DIFFERENTIATION SPECIFIC"/>
    <property type="match status" value="1"/>
</dbReference>
<evidence type="ECO:0000256" key="1">
    <source>
        <dbReference type="SAM" id="Phobius"/>
    </source>
</evidence>
<dbReference type="RefSeq" id="WP_367723351.1">
    <property type="nucleotide sequence ID" value="NZ_JBFOCI010000002.1"/>
</dbReference>
<reference evidence="4 5" key="1">
    <citation type="submission" date="2024-06" db="EMBL/GenBank/DDBJ databases">
        <authorList>
            <person name="Tuo L."/>
        </authorList>
    </citation>
    <scope>NUCLEOTIDE SEQUENCE [LARGE SCALE GENOMIC DNA]</scope>
    <source>
        <strain evidence="4 5">ZMM04-5</strain>
    </source>
</reference>
<keyword evidence="1" id="KW-1133">Transmembrane helix</keyword>
<accession>A0ABV3R041</accession>
<dbReference type="InterPro" id="IPR029787">
    <property type="entry name" value="Nucleotide_cyclase"/>
</dbReference>
<keyword evidence="1" id="KW-0812">Transmembrane</keyword>
<dbReference type="CDD" id="cd07302">
    <property type="entry name" value="CHD"/>
    <property type="match status" value="1"/>
</dbReference>
<dbReference type="CDD" id="cd06225">
    <property type="entry name" value="HAMP"/>
    <property type="match status" value="1"/>
</dbReference>
<dbReference type="Pfam" id="PF00211">
    <property type="entry name" value="Guanylate_cyc"/>
    <property type="match status" value="1"/>
</dbReference>
<evidence type="ECO:0000313" key="5">
    <source>
        <dbReference type="Proteomes" id="UP001556196"/>
    </source>
</evidence>
<feature type="transmembrane region" description="Helical" evidence="1">
    <location>
        <begin position="21"/>
        <end position="43"/>
    </location>
</feature>
<dbReference type="EMBL" id="JBFOCI010000002">
    <property type="protein sequence ID" value="MEW9806277.1"/>
    <property type="molecule type" value="Genomic_DNA"/>
</dbReference>
<dbReference type="InterPro" id="IPR001054">
    <property type="entry name" value="A/G_cyclase"/>
</dbReference>
<dbReference type="PROSITE" id="PS50885">
    <property type="entry name" value="HAMP"/>
    <property type="match status" value="1"/>
</dbReference>
<feature type="transmembrane region" description="Helical" evidence="1">
    <location>
        <begin position="332"/>
        <end position="353"/>
    </location>
</feature>
<dbReference type="SUPFAM" id="SSF55073">
    <property type="entry name" value="Nucleotide cyclase"/>
    <property type="match status" value="1"/>
</dbReference>
<evidence type="ECO:0000313" key="4">
    <source>
        <dbReference type="EMBL" id="MEW9806277.1"/>
    </source>
</evidence>
<protein>
    <submittedName>
        <fullName evidence="4">Adenylate/guanylate cyclase domain-containing protein</fullName>
    </submittedName>
</protein>
<evidence type="ECO:0000259" key="3">
    <source>
        <dbReference type="PROSITE" id="PS50885"/>
    </source>
</evidence>
<dbReference type="Proteomes" id="UP001556196">
    <property type="component" value="Unassembled WGS sequence"/>
</dbReference>
<dbReference type="InterPro" id="IPR050697">
    <property type="entry name" value="Adenylyl/Guanylyl_Cyclase_3/4"/>
</dbReference>
<organism evidence="4 5">
    <name type="scientific">Mesorhizobium marinum</name>
    <dbReference type="NCBI Taxonomy" id="3228790"/>
    <lineage>
        <taxon>Bacteria</taxon>
        <taxon>Pseudomonadati</taxon>
        <taxon>Pseudomonadota</taxon>
        <taxon>Alphaproteobacteria</taxon>
        <taxon>Hyphomicrobiales</taxon>
        <taxon>Phyllobacteriaceae</taxon>
        <taxon>Mesorhizobium</taxon>
    </lineage>
</organism>
<keyword evidence="1" id="KW-0472">Membrane</keyword>
<evidence type="ECO:0000259" key="2">
    <source>
        <dbReference type="PROSITE" id="PS50125"/>
    </source>
</evidence>
<dbReference type="Gene3D" id="3.30.70.1230">
    <property type="entry name" value="Nucleotide cyclase"/>
    <property type="match status" value="1"/>
</dbReference>
<comment type="caution">
    <text evidence="4">The sequence shown here is derived from an EMBL/GenBank/DDBJ whole genome shotgun (WGS) entry which is preliminary data.</text>
</comment>
<dbReference type="SMART" id="SM00044">
    <property type="entry name" value="CYCc"/>
    <property type="match status" value="1"/>
</dbReference>
<dbReference type="InterPro" id="IPR003660">
    <property type="entry name" value="HAMP_dom"/>
</dbReference>
<keyword evidence="5" id="KW-1185">Reference proteome</keyword>
<feature type="domain" description="HAMP" evidence="3">
    <location>
        <begin position="355"/>
        <end position="409"/>
    </location>
</feature>
<gene>
    <name evidence="4" type="ORF">ABUE31_09805</name>
</gene>
<dbReference type="PANTHER" id="PTHR43081">
    <property type="entry name" value="ADENYLATE CYCLASE, TERMINAL-DIFFERENTIATION SPECIFIC-RELATED"/>
    <property type="match status" value="1"/>
</dbReference>
<dbReference type="PROSITE" id="PS50125">
    <property type="entry name" value="GUANYLATE_CYCLASE_2"/>
    <property type="match status" value="1"/>
</dbReference>
<feature type="domain" description="Guanylate cyclase" evidence="2">
    <location>
        <begin position="436"/>
        <end position="568"/>
    </location>
</feature>
<dbReference type="Gene3D" id="6.10.340.10">
    <property type="match status" value="1"/>
</dbReference>
<sequence>MDSNEPVRFVRPADRRHRIPVAVIIAVSFATLVLLSVGGVLALTVGANVRNTLDLLGGQTTLLVDAMEDSLRSEMAQAESAVTGVSQLYAQSEFQIDDSEAMSAALAGALSAAPQATAMMICTPDMTCRGVARDTDGRIVLMPPTVEKSAQVLAALAERRHYNRLLWGSFVANEHGLFANVSMPLSRGGGAPQGWAIAAVELKRLSEIARDLSKRFGTHAFILDGEDRVIADERLAEPDARSKGLAPLTPLAAFGDPVLAAYSSRKVDNEFGGRRARNVEFAEIKLGDGEDDWWDENSYVAMSRKITGFGEQPWTIGAYFRGSQISGEIERVIGSAMLGLAAMVVAVLVAILLGKRLSRPVQAIAGQAKRIADFDLDDVTPLPRSRIKELDEHASAFNAMLVGLRAFSTYIPRSLVAKLVRTGEIGIAEPRETIVTVMFTDIADFTSLSEQMDAAESARLLNRHFAILCRAVDAHGGTVDKFLGDGMMAFFGAPDRLKGHAAAAVRAAAQIREDLAADNRTAEAEGRAVFRVRIGIHTGPVIVGNIGASDRVNYTIIGDTVNVSQRLQGLGKVIAPDAATIIAVSAETAARLDGRFETIPSGRHRLRGRGEAIDVYVIGEVADISDQQQAGAA</sequence>